<evidence type="ECO:0000256" key="1">
    <source>
        <dbReference type="SAM" id="Phobius"/>
    </source>
</evidence>
<protein>
    <recommendedName>
        <fullName evidence="2">DUF4220 domain-containing protein</fullName>
    </recommendedName>
</protein>
<feature type="transmembrane region" description="Helical" evidence="1">
    <location>
        <begin position="90"/>
        <end position="113"/>
    </location>
</feature>
<feature type="domain" description="DUF4220" evidence="2">
    <location>
        <begin position="52"/>
        <end position="405"/>
    </location>
</feature>
<dbReference type="Pfam" id="PF13968">
    <property type="entry name" value="DUF4220"/>
    <property type="match status" value="1"/>
</dbReference>
<feature type="transmembrane region" description="Helical" evidence="1">
    <location>
        <begin position="21"/>
        <end position="40"/>
    </location>
</feature>
<reference evidence="3 4" key="1">
    <citation type="journal article" date="2015" name="Proc. Natl. Acad. Sci. U.S.A.">
        <title>The resurrection genome of Boea hygrometrica: A blueprint for survival of dehydration.</title>
        <authorList>
            <person name="Xiao L."/>
            <person name="Yang G."/>
            <person name="Zhang L."/>
            <person name="Yang X."/>
            <person name="Zhao S."/>
            <person name="Ji Z."/>
            <person name="Zhou Q."/>
            <person name="Hu M."/>
            <person name="Wang Y."/>
            <person name="Chen M."/>
            <person name="Xu Y."/>
            <person name="Jin H."/>
            <person name="Xiao X."/>
            <person name="Hu G."/>
            <person name="Bao F."/>
            <person name="Hu Y."/>
            <person name="Wan P."/>
            <person name="Li L."/>
            <person name="Deng X."/>
            <person name="Kuang T."/>
            <person name="Xiang C."/>
            <person name="Zhu J.K."/>
            <person name="Oliver M.J."/>
            <person name="He Y."/>
        </authorList>
    </citation>
    <scope>NUCLEOTIDE SEQUENCE [LARGE SCALE GENOMIC DNA]</scope>
    <source>
        <strain evidence="4">cv. XS01</strain>
    </source>
</reference>
<feature type="transmembrane region" description="Helical" evidence="1">
    <location>
        <begin position="295"/>
        <end position="321"/>
    </location>
</feature>
<keyword evidence="4" id="KW-1185">Reference proteome</keyword>
<evidence type="ECO:0000313" key="4">
    <source>
        <dbReference type="Proteomes" id="UP000250235"/>
    </source>
</evidence>
<dbReference type="EMBL" id="KQ988996">
    <property type="protein sequence ID" value="KZV55199.1"/>
    <property type="molecule type" value="Genomic_DNA"/>
</dbReference>
<name>A0A2Z7D9F5_9LAMI</name>
<sequence length="706" mass="81861">MEIPIPKRLKKIWDLWELRSFLILSLSLQTILIVLSPLRKRTKNDWIFLTLWSAYLLADWAANFAVGIISNSQGDNRDCRNKNGNIDADLLAFWAPFLLVHLGGPDTISAFSLEDNELWLRHLASLLFQSVAAIYVFLQSLPTNRLWMPTIFIFIDGLIKYAERTLSLYRASFRRFKDSMLKPADPGPNYAKLMDEYRSMKEANLPTRIETIKEPERGTKSVDRVKEGELTDTEVVLHAYRFFETFKGLIVDLIFSLRERNQSRDFFLERNYKDAFKLIEVELNFIYESLFSKVVVVYSSLGYLCRLISFALVVTSLGLFYCVDKTNFRDPDVALSYTLLIGAIALDVMAFIKLITSDWLFVRVTKLPDVDLKEPKRYIDSGGESSNGYFGRFFHLLFRRWSESVLCDNLIFRSVNPRSKFKEKIVEFFNLTTFLDSRKYVKPKRFTEDLKKHIFCELHMKSKMADDLYTAKEISAAKGDWTLRVESCTEFLPYILEVDYDQSLLVWHIATELCYNDQADAPKTDDEKKHREFSKLLSDYMLYLLVMQPQMMSKVAGIGQIRFRDTCEEAKIFFAGEFEDWKKKEIVEKIQRKACAAIVDVNTEVKPVMIKGDRSKSVLFDGCILAKELKEWNTTSGRSKWFIMSKIWVEMMSYAAINCRASAHAQKLSKGGELITMVWFLMIHFGLGDQFQINEGHGRAKLIVGT</sequence>
<feature type="transmembrane region" description="Helical" evidence="1">
    <location>
        <begin position="46"/>
        <end position="69"/>
    </location>
</feature>
<evidence type="ECO:0000313" key="3">
    <source>
        <dbReference type="EMBL" id="KZV55199.1"/>
    </source>
</evidence>
<accession>A0A2Z7D9F5</accession>
<dbReference type="InterPro" id="IPR007658">
    <property type="entry name" value="DUF594"/>
</dbReference>
<dbReference type="OrthoDB" id="1689146at2759"/>
<dbReference type="InterPro" id="IPR025315">
    <property type="entry name" value="DUF4220"/>
</dbReference>
<dbReference type="AlphaFoldDB" id="A0A2Z7D9F5"/>
<feature type="transmembrane region" description="Helical" evidence="1">
    <location>
        <begin position="333"/>
        <end position="356"/>
    </location>
</feature>
<feature type="transmembrane region" description="Helical" evidence="1">
    <location>
        <begin position="119"/>
        <end position="138"/>
    </location>
</feature>
<keyword evidence="1" id="KW-0472">Membrane</keyword>
<keyword evidence="1" id="KW-1133">Transmembrane helix</keyword>
<dbReference type="Proteomes" id="UP000250235">
    <property type="component" value="Unassembled WGS sequence"/>
</dbReference>
<proteinExistence type="predicted"/>
<keyword evidence="1" id="KW-0812">Transmembrane</keyword>
<gene>
    <name evidence="3" type="ORF">F511_12786</name>
</gene>
<dbReference type="PANTHER" id="PTHR31325">
    <property type="entry name" value="OS01G0798800 PROTEIN-RELATED"/>
    <property type="match status" value="1"/>
</dbReference>
<evidence type="ECO:0000259" key="2">
    <source>
        <dbReference type="Pfam" id="PF13968"/>
    </source>
</evidence>
<organism evidence="3 4">
    <name type="scientific">Dorcoceras hygrometricum</name>
    <dbReference type="NCBI Taxonomy" id="472368"/>
    <lineage>
        <taxon>Eukaryota</taxon>
        <taxon>Viridiplantae</taxon>
        <taxon>Streptophyta</taxon>
        <taxon>Embryophyta</taxon>
        <taxon>Tracheophyta</taxon>
        <taxon>Spermatophyta</taxon>
        <taxon>Magnoliopsida</taxon>
        <taxon>eudicotyledons</taxon>
        <taxon>Gunneridae</taxon>
        <taxon>Pentapetalae</taxon>
        <taxon>asterids</taxon>
        <taxon>lamiids</taxon>
        <taxon>Lamiales</taxon>
        <taxon>Gesneriaceae</taxon>
        <taxon>Didymocarpoideae</taxon>
        <taxon>Trichosporeae</taxon>
        <taxon>Loxocarpinae</taxon>
        <taxon>Dorcoceras</taxon>
    </lineage>
</organism>
<dbReference type="Pfam" id="PF04578">
    <property type="entry name" value="DUF594"/>
    <property type="match status" value="1"/>
</dbReference>